<accession>A0A2H9UMU3</accession>
<feature type="domain" description="IraD/Gp25-like" evidence="1">
    <location>
        <begin position="14"/>
        <end position="91"/>
    </location>
</feature>
<sequence length="114" mass="12786">MMSRQNGTELSEIDHIRQSIEDIISTPIGSRLMRRDYGTQVANLLDQPTSEALYLKCYSTIYSAILRWEPRVQINQLYISEVNEGQTVLNLEGTLAQSGQSLNMNIPLLVGGLT</sequence>
<evidence type="ECO:0000313" key="2">
    <source>
        <dbReference type="EMBL" id="PJI33036.1"/>
    </source>
</evidence>
<evidence type="ECO:0000313" key="3">
    <source>
        <dbReference type="Proteomes" id="UP000242351"/>
    </source>
</evidence>
<dbReference type="AlphaFoldDB" id="A0A2H9UMU3"/>
<dbReference type="RefSeq" id="WP_100357418.1">
    <property type="nucleotide sequence ID" value="NZ_PGOZ01000004.1"/>
</dbReference>
<name>A0A2H9UMU3_9GAMM</name>
<comment type="caution">
    <text evidence="2">The sequence shown here is derived from an EMBL/GenBank/DDBJ whole genome shotgun (WGS) entry which is preliminary data.</text>
</comment>
<organism evidence="2 3">
    <name type="scientific">Acinetobacter pseudolwoffii</name>
    <dbReference type="NCBI Taxonomy" id="2053287"/>
    <lineage>
        <taxon>Bacteria</taxon>
        <taxon>Pseudomonadati</taxon>
        <taxon>Pseudomonadota</taxon>
        <taxon>Gammaproteobacteria</taxon>
        <taxon>Moraxellales</taxon>
        <taxon>Moraxellaceae</taxon>
        <taxon>Acinetobacter</taxon>
    </lineage>
</organism>
<dbReference type="Proteomes" id="UP000242351">
    <property type="component" value="Unassembled WGS sequence"/>
</dbReference>
<gene>
    <name evidence="2" type="ORF">CU320_05155</name>
</gene>
<reference evidence="2 3" key="2">
    <citation type="submission" date="2017-12" db="EMBL/GenBank/DDBJ databases">
        <title>Revising the taxonomy of the Acinetobacter lwoffii group: the description of Acinetobacter pseudolwoffii sp. nov. and emended description of Acinetobacter lwoffii.</title>
        <authorList>
            <person name="Nemec A."/>
        </authorList>
    </citation>
    <scope>NUCLEOTIDE SEQUENCE [LARGE SCALE GENOMIC DNA]</scope>
    <source>
        <strain evidence="2 3">ANC 5347</strain>
    </source>
</reference>
<dbReference type="InterPro" id="IPR007048">
    <property type="entry name" value="IraD/Gp25-like"/>
</dbReference>
<proteinExistence type="predicted"/>
<protein>
    <submittedName>
        <fullName evidence="2">Baseplate assembly protein</fullName>
    </submittedName>
</protein>
<dbReference type="EMBL" id="PGOZ01000004">
    <property type="protein sequence ID" value="PJI33036.1"/>
    <property type="molecule type" value="Genomic_DNA"/>
</dbReference>
<evidence type="ECO:0000259" key="1">
    <source>
        <dbReference type="Pfam" id="PF04965"/>
    </source>
</evidence>
<reference evidence="2 3" key="1">
    <citation type="submission" date="2017-11" db="EMBL/GenBank/DDBJ databases">
        <authorList>
            <person name="Han C.G."/>
        </authorList>
    </citation>
    <scope>NUCLEOTIDE SEQUENCE [LARGE SCALE GENOMIC DNA]</scope>
    <source>
        <strain evidence="2 3">ANC 5347</strain>
    </source>
</reference>
<dbReference type="Pfam" id="PF04965">
    <property type="entry name" value="GPW_gp25"/>
    <property type="match status" value="1"/>
</dbReference>
<dbReference type="Gene3D" id="3.10.450.40">
    <property type="match status" value="1"/>
</dbReference>
<dbReference type="SUPFAM" id="SSF160719">
    <property type="entry name" value="gpW/gp25-like"/>
    <property type="match status" value="1"/>
</dbReference>